<evidence type="ECO:0000256" key="6">
    <source>
        <dbReference type="ARBA" id="ARBA00023136"/>
    </source>
</evidence>
<dbReference type="PANTHER" id="PTHR30576:SF0">
    <property type="entry name" value="UNDECAPRENYL-PHOSPHATE N-ACETYLGALACTOSAMINYL 1-PHOSPHATE TRANSFERASE-RELATED"/>
    <property type="match status" value="1"/>
</dbReference>
<dbReference type="GO" id="GO:0016780">
    <property type="term" value="F:phosphotransferase activity, for other substituted phosphate groups"/>
    <property type="evidence" value="ECO:0007669"/>
    <property type="project" value="TreeGrafter"/>
</dbReference>
<evidence type="ECO:0000313" key="9">
    <source>
        <dbReference type="EMBL" id="PSK91464.1"/>
    </source>
</evidence>
<feature type="transmembrane region" description="Helical" evidence="7">
    <location>
        <begin position="12"/>
        <end position="31"/>
    </location>
</feature>
<protein>
    <submittedName>
        <fullName evidence="9">Putative colanic acid biosynthesis UDP-glucose lipid carrier transferase</fullName>
    </submittedName>
</protein>
<comment type="similarity">
    <text evidence="2">Belongs to the bacterial sugar transferase family.</text>
</comment>
<dbReference type="InterPro" id="IPR017473">
    <property type="entry name" value="Undecaprenyl-P_gluc_Ptfrase"/>
</dbReference>
<dbReference type="Pfam" id="PF13727">
    <property type="entry name" value="CoA_binding_3"/>
    <property type="match status" value="1"/>
</dbReference>
<feature type="transmembrane region" description="Helical" evidence="7">
    <location>
        <begin position="286"/>
        <end position="308"/>
    </location>
</feature>
<comment type="subcellular location">
    <subcellularLocation>
        <location evidence="1">Membrane</location>
        <topology evidence="1">Multi-pass membrane protein</topology>
    </subcellularLocation>
</comment>
<evidence type="ECO:0000256" key="7">
    <source>
        <dbReference type="SAM" id="Phobius"/>
    </source>
</evidence>
<dbReference type="InterPro" id="IPR017475">
    <property type="entry name" value="EPS_sugar_tfrase"/>
</dbReference>
<reference evidence="9 10" key="1">
    <citation type="submission" date="2018-03" db="EMBL/GenBank/DDBJ databases">
        <title>Genomic Encyclopedia of Type Strains, Phase III (KMG-III): the genomes of soil and plant-associated and newly described type strains.</title>
        <authorList>
            <person name="Whitman W."/>
        </authorList>
    </citation>
    <scope>NUCLEOTIDE SEQUENCE [LARGE SCALE GENOMIC DNA]</scope>
    <source>
        <strain evidence="9 10">CGMCC 1.12700</strain>
    </source>
</reference>
<dbReference type="OrthoDB" id="9808602at2"/>
<dbReference type="NCBIfam" id="TIGR03023">
    <property type="entry name" value="WcaJ_sugtrans"/>
    <property type="match status" value="1"/>
</dbReference>
<evidence type="ECO:0000313" key="10">
    <source>
        <dbReference type="Proteomes" id="UP000240572"/>
    </source>
</evidence>
<gene>
    <name evidence="9" type="ORF">B0I18_10547</name>
</gene>
<feature type="transmembrane region" description="Helical" evidence="7">
    <location>
        <begin position="75"/>
        <end position="98"/>
    </location>
</feature>
<keyword evidence="4 7" id="KW-0812">Transmembrane</keyword>
<feature type="domain" description="Bacterial sugar transferase" evidence="8">
    <location>
        <begin position="281"/>
        <end position="465"/>
    </location>
</feature>
<accession>A0A2P8D2L6</accession>
<dbReference type="Pfam" id="PF02397">
    <property type="entry name" value="Bac_transf"/>
    <property type="match status" value="1"/>
</dbReference>
<comment type="caution">
    <text evidence="9">The sequence shown here is derived from an EMBL/GenBank/DDBJ whole genome shotgun (WGS) entry which is preliminary data.</text>
</comment>
<feature type="transmembrane region" description="Helical" evidence="7">
    <location>
        <begin position="110"/>
        <end position="134"/>
    </location>
</feature>
<evidence type="ECO:0000256" key="2">
    <source>
        <dbReference type="ARBA" id="ARBA00006464"/>
    </source>
</evidence>
<dbReference type="AlphaFoldDB" id="A0A2P8D2L6"/>
<dbReference type="EMBL" id="PYGD01000005">
    <property type="protein sequence ID" value="PSK91464.1"/>
    <property type="molecule type" value="Genomic_DNA"/>
</dbReference>
<name>A0A2P8D2L6_9BACT</name>
<dbReference type="RefSeq" id="WP_106523365.1">
    <property type="nucleotide sequence ID" value="NZ_PYGD01000005.1"/>
</dbReference>
<organism evidence="9 10">
    <name type="scientific">Taibaiella chishuiensis</name>
    <dbReference type="NCBI Taxonomy" id="1434707"/>
    <lineage>
        <taxon>Bacteria</taxon>
        <taxon>Pseudomonadati</taxon>
        <taxon>Bacteroidota</taxon>
        <taxon>Chitinophagia</taxon>
        <taxon>Chitinophagales</taxon>
        <taxon>Chitinophagaceae</taxon>
        <taxon>Taibaiella</taxon>
    </lineage>
</organism>
<dbReference type="Proteomes" id="UP000240572">
    <property type="component" value="Unassembled WGS sequence"/>
</dbReference>
<keyword evidence="3 9" id="KW-0808">Transferase</keyword>
<keyword evidence="6 7" id="KW-0472">Membrane</keyword>
<evidence type="ECO:0000256" key="5">
    <source>
        <dbReference type="ARBA" id="ARBA00022989"/>
    </source>
</evidence>
<sequence>MPCVLRYLKWINFFFDIFILNLSLLTAYYLFFGTNIVLLRQALPYGLIINMGWIFIQVVFKLYDNYLYRNSISIYYRTIKAFIFFCFCLSVVFSLSMQNDLFVLFLYKHIFFYLTFLLCFAAGLFLGRLILLIIRKSNRQKASVKRKNIVIVGQSPSSRTLSQLFTERAGTDYNIMGIFHDEHNDFHEGELASPYLGKANDCIPFMRNNRVDELFCTLPGVSKENVDLLMHEADRNLTRFRLVPDYYEYFPGTASIEMIDNIPVITGRAEPLENIQNAVFKRLFDIGFSLFVITFVLSWLYPVIALLIKLESKGPVLFRQKRSGRSNEPFHCLKFRSMTVNENADKMQATKNDKRVTKVGAFLRKTSLDELPQFINVLIGNMSVIGPRPHMLSHTEQYSALIDKFMVRHFLKPGITGWAQVNGHRGETRTIEDMAKRVEADVWYLEHWSFLLDMKIIFLTVYNILKGEKNAY</sequence>
<dbReference type="NCBIfam" id="TIGR03025">
    <property type="entry name" value="EPS_sugtrans"/>
    <property type="match status" value="1"/>
</dbReference>
<evidence type="ECO:0000256" key="3">
    <source>
        <dbReference type="ARBA" id="ARBA00022679"/>
    </source>
</evidence>
<keyword evidence="5 7" id="KW-1133">Transmembrane helix</keyword>
<evidence type="ECO:0000256" key="1">
    <source>
        <dbReference type="ARBA" id="ARBA00004141"/>
    </source>
</evidence>
<dbReference type="PANTHER" id="PTHR30576">
    <property type="entry name" value="COLANIC BIOSYNTHESIS UDP-GLUCOSE LIPID CARRIER TRANSFERASE"/>
    <property type="match status" value="1"/>
</dbReference>
<evidence type="ECO:0000256" key="4">
    <source>
        <dbReference type="ARBA" id="ARBA00022692"/>
    </source>
</evidence>
<dbReference type="Gene3D" id="3.40.50.720">
    <property type="entry name" value="NAD(P)-binding Rossmann-like Domain"/>
    <property type="match status" value="1"/>
</dbReference>
<dbReference type="InterPro" id="IPR003362">
    <property type="entry name" value="Bact_transf"/>
</dbReference>
<keyword evidence="10" id="KW-1185">Reference proteome</keyword>
<evidence type="ECO:0000259" key="8">
    <source>
        <dbReference type="Pfam" id="PF02397"/>
    </source>
</evidence>
<proteinExistence type="inferred from homology"/>
<feature type="transmembrane region" description="Helical" evidence="7">
    <location>
        <begin position="43"/>
        <end position="63"/>
    </location>
</feature>
<dbReference type="GO" id="GO:0016020">
    <property type="term" value="C:membrane"/>
    <property type="evidence" value="ECO:0007669"/>
    <property type="project" value="UniProtKB-SubCell"/>
</dbReference>